<organism evidence="1 2">
    <name type="scientific">Sphaerosporella brunnea</name>
    <dbReference type="NCBI Taxonomy" id="1250544"/>
    <lineage>
        <taxon>Eukaryota</taxon>
        <taxon>Fungi</taxon>
        <taxon>Dikarya</taxon>
        <taxon>Ascomycota</taxon>
        <taxon>Pezizomycotina</taxon>
        <taxon>Pezizomycetes</taxon>
        <taxon>Pezizales</taxon>
        <taxon>Pyronemataceae</taxon>
        <taxon>Sphaerosporella</taxon>
    </lineage>
</organism>
<proteinExistence type="predicted"/>
<evidence type="ECO:0000313" key="1">
    <source>
        <dbReference type="EMBL" id="KAA8909096.1"/>
    </source>
</evidence>
<dbReference type="AlphaFoldDB" id="A0A5J5F1E8"/>
<dbReference type="Proteomes" id="UP000326924">
    <property type="component" value="Unassembled WGS sequence"/>
</dbReference>
<reference evidence="1 2" key="1">
    <citation type="submission" date="2019-09" db="EMBL/GenBank/DDBJ databases">
        <title>Draft genome of the ectomycorrhizal ascomycete Sphaerosporella brunnea.</title>
        <authorList>
            <consortium name="DOE Joint Genome Institute"/>
            <person name="Benucci G.M."/>
            <person name="Marozzi G."/>
            <person name="Antonielli L."/>
            <person name="Sanchez S."/>
            <person name="Marco P."/>
            <person name="Wang X."/>
            <person name="Falini L.B."/>
            <person name="Barry K."/>
            <person name="Haridas S."/>
            <person name="Lipzen A."/>
            <person name="Labutti K."/>
            <person name="Grigoriev I.V."/>
            <person name="Murat C."/>
            <person name="Martin F."/>
            <person name="Albertini E."/>
            <person name="Donnini D."/>
            <person name="Bonito G."/>
        </authorList>
    </citation>
    <scope>NUCLEOTIDE SEQUENCE [LARGE SCALE GENOMIC DNA]</scope>
    <source>
        <strain evidence="1 2">Sb_GMNB300</strain>
    </source>
</reference>
<dbReference type="InParanoid" id="A0A5J5F1E8"/>
<sequence>MHACVLIASSEHAVGCGFPPSSLASAHHWNPPLEFAITSPAPIHPIGAGNTNHGCGSENIFVNAEGRLSAHPKGNAKGESKSTRPLRLRVSHLANCAVCKKFYGTSTTLRLPAPYLLAFQTPRFRCRPADGIGLSFQTRRFISRAGLYFTVSPYLKLRVLPDTHVPQTMNMRPHL</sequence>
<accession>A0A5J5F1E8</accession>
<comment type="caution">
    <text evidence="1">The sequence shown here is derived from an EMBL/GenBank/DDBJ whole genome shotgun (WGS) entry which is preliminary data.</text>
</comment>
<evidence type="ECO:0000313" key="2">
    <source>
        <dbReference type="Proteomes" id="UP000326924"/>
    </source>
</evidence>
<keyword evidence="2" id="KW-1185">Reference proteome</keyword>
<protein>
    <submittedName>
        <fullName evidence="1">Uncharacterized protein</fullName>
    </submittedName>
</protein>
<name>A0A5J5F1E8_9PEZI</name>
<gene>
    <name evidence="1" type="ORF">FN846DRAFT_634297</name>
</gene>
<dbReference type="EMBL" id="VXIS01000061">
    <property type="protein sequence ID" value="KAA8909096.1"/>
    <property type="molecule type" value="Genomic_DNA"/>
</dbReference>